<dbReference type="RefSeq" id="WP_106581928.1">
    <property type="nucleotide sequence ID" value="NZ_PYGA01000003.1"/>
</dbReference>
<evidence type="ECO:0000256" key="1">
    <source>
        <dbReference type="ARBA" id="ARBA00004651"/>
    </source>
</evidence>
<dbReference type="CDD" id="cd20070">
    <property type="entry name" value="5TM_YidC_Alb3"/>
    <property type="match status" value="1"/>
</dbReference>
<evidence type="ECO:0000256" key="17">
    <source>
        <dbReference type="SAM" id="Phobius"/>
    </source>
</evidence>
<name>A0A2P8DQN4_9ACTN</name>
<dbReference type="NCBIfam" id="TIGR03592">
    <property type="entry name" value="yidC_oxa1_cterm"/>
    <property type="match status" value="1"/>
</dbReference>
<organism evidence="19 20">
    <name type="scientific">Murinocardiopsis flavida</name>
    <dbReference type="NCBI Taxonomy" id="645275"/>
    <lineage>
        <taxon>Bacteria</taxon>
        <taxon>Bacillati</taxon>
        <taxon>Actinomycetota</taxon>
        <taxon>Actinomycetes</taxon>
        <taxon>Streptosporangiales</taxon>
        <taxon>Nocardiopsidaceae</taxon>
        <taxon>Murinocardiopsis</taxon>
    </lineage>
</organism>
<dbReference type="OrthoDB" id="9780552at2"/>
<evidence type="ECO:0000256" key="7">
    <source>
        <dbReference type="ARBA" id="ARBA00022927"/>
    </source>
</evidence>
<sequence length="243" mass="24591">MYTFGPIAAAVALAYAVVTSITALLTPAAGPAAAALAVVGLTVAVRLVLLPLSWARVKGEKARARLAPRLDALRREHGADPQRLAAEQQKLYLSEGTSPLAGCLPMLAQTPVFVAVYGVFISTTVAGEPNTLLAHTLAGVPLGSSLGDVLGAGAGPEALVFVLLMAVLAGVAALSRRVLTLPAMARARAAGGPEVPGSRVIGYLPFLTVAVAAFVPLAAGLYLAASTAWTLAENTALRSLVPG</sequence>
<evidence type="ECO:0000313" key="20">
    <source>
        <dbReference type="Proteomes" id="UP000240542"/>
    </source>
</evidence>
<gene>
    <name evidence="19" type="ORF">CLV63_103262</name>
</gene>
<feature type="transmembrane region" description="Helical" evidence="17">
    <location>
        <begin position="158"/>
        <end position="179"/>
    </location>
</feature>
<comment type="similarity">
    <text evidence="2">Belongs to the OXA1/ALB3/YidC family. Type 1 subfamily.</text>
</comment>
<dbReference type="EMBL" id="PYGA01000003">
    <property type="protein sequence ID" value="PSK99537.1"/>
    <property type="molecule type" value="Genomic_DNA"/>
</dbReference>
<keyword evidence="7" id="KW-0653">Protein transport</keyword>
<proteinExistence type="inferred from homology"/>
<dbReference type="InterPro" id="IPR001708">
    <property type="entry name" value="YidC/ALB3/OXA1/COX18"/>
</dbReference>
<evidence type="ECO:0000256" key="10">
    <source>
        <dbReference type="ARBA" id="ARBA00023186"/>
    </source>
</evidence>
<dbReference type="GO" id="GO:0015031">
    <property type="term" value="P:protein transport"/>
    <property type="evidence" value="ECO:0007669"/>
    <property type="project" value="UniProtKB-KW"/>
</dbReference>
<keyword evidence="8 17" id="KW-1133">Transmembrane helix</keyword>
<keyword evidence="20" id="KW-1185">Reference proteome</keyword>
<evidence type="ECO:0000256" key="13">
    <source>
        <dbReference type="ARBA" id="ARBA00031538"/>
    </source>
</evidence>
<dbReference type="PANTHER" id="PTHR12428:SF65">
    <property type="entry name" value="CYTOCHROME C OXIDASE ASSEMBLY PROTEIN COX18, MITOCHONDRIAL"/>
    <property type="match status" value="1"/>
</dbReference>
<dbReference type="PANTHER" id="PTHR12428">
    <property type="entry name" value="OXA1"/>
    <property type="match status" value="1"/>
</dbReference>
<keyword evidence="5" id="KW-1003">Cell membrane</keyword>
<feature type="domain" description="Membrane insertase YidC/Oxa/ALB C-terminal" evidence="18">
    <location>
        <begin position="35"/>
        <end position="236"/>
    </location>
</feature>
<evidence type="ECO:0000256" key="9">
    <source>
        <dbReference type="ARBA" id="ARBA00023136"/>
    </source>
</evidence>
<feature type="transmembrane region" description="Helical" evidence="17">
    <location>
        <begin position="200"/>
        <end position="225"/>
    </location>
</feature>
<dbReference type="InterPro" id="IPR028055">
    <property type="entry name" value="YidC/Oxa/ALB_C"/>
</dbReference>
<keyword evidence="9 17" id="KW-0472">Membrane</keyword>
<dbReference type="Proteomes" id="UP000240542">
    <property type="component" value="Unassembled WGS sequence"/>
</dbReference>
<dbReference type="GO" id="GO:0032977">
    <property type="term" value="F:membrane insertase activity"/>
    <property type="evidence" value="ECO:0007669"/>
    <property type="project" value="InterPro"/>
</dbReference>
<evidence type="ECO:0000313" key="19">
    <source>
        <dbReference type="EMBL" id="PSK99537.1"/>
    </source>
</evidence>
<evidence type="ECO:0000256" key="14">
    <source>
        <dbReference type="ARBA" id="ARBA00033245"/>
    </source>
</evidence>
<feature type="transmembrane region" description="Helical" evidence="17">
    <location>
        <begin position="33"/>
        <end position="55"/>
    </location>
</feature>
<evidence type="ECO:0000256" key="4">
    <source>
        <dbReference type="ARBA" id="ARBA00022448"/>
    </source>
</evidence>
<evidence type="ECO:0000256" key="8">
    <source>
        <dbReference type="ARBA" id="ARBA00022989"/>
    </source>
</evidence>
<comment type="function">
    <text evidence="11">Required for the insertion and/or proper folding and/or complex formation of integral membrane proteins into the membrane. Involved in integration of membrane proteins that insert both dependently and independently of the Sec translocase complex, as well as at least some lipoproteins. Aids folding of multispanning membrane proteins.</text>
</comment>
<evidence type="ECO:0000256" key="11">
    <source>
        <dbReference type="ARBA" id="ARBA00025034"/>
    </source>
</evidence>
<evidence type="ECO:0000256" key="12">
    <source>
        <dbReference type="ARBA" id="ARBA00026028"/>
    </source>
</evidence>
<evidence type="ECO:0000256" key="16">
    <source>
        <dbReference type="RuleBase" id="RU003945"/>
    </source>
</evidence>
<dbReference type="GO" id="GO:0005886">
    <property type="term" value="C:plasma membrane"/>
    <property type="evidence" value="ECO:0007669"/>
    <property type="project" value="UniProtKB-SubCell"/>
</dbReference>
<protein>
    <recommendedName>
        <fullName evidence="3">Membrane protein insertase YidC</fullName>
    </recommendedName>
    <alternativeName>
        <fullName evidence="15">Foldase YidC</fullName>
    </alternativeName>
    <alternativeName>
        <fullName evidence="14">Membrane integrase YidC</fullName>
    </alternativeName>
    <alternativeName>
        <fullName evidence="13">Membrane protein YidC</fullName>
    </alternativeName>
</protein>
<keyword evidence="4" id="KW-0813">Transport</keyword>
<dbReference type="InterPro" id="IPR047196">
    <property type="entry name" value="YidC_ALB_C"/>
</dbReference>
<keyword evidence="6 16" id="KW-0812">Transmembrane</keyword>
<reference evidence="19 20" key="1">
    <citation type="submission" date="2018-03" db="EMBL/GenBank/DDBJ databases">
        <title>Genomic Encyclopedia of Archaeal and Bacterial Type Strains, Phase II (KMG-II): from individual species to whole genera.</title>
        <authorList>
            <person name="Goeker M."/>
        </authorList>
    </citation>
    <scope>NUCLEOTIDE SEQUENCE [LARGE SCALE GENOMIC DNA]</scope>
    <source>
        <strain evidence="19 20">DSM 45312</strain>
    </source>
</reference>
<comment type="caution">
    <text evidence="19">The sequence shown here is derived from an EMBL/GenBank/DDBJ whole genome shotgun (WGS) entry which is preliminary data.</text>
</comment>
<evidence type="ECO:0000256" key="15">
    <source>
        <dbReference type="ARBA" id="ARBA00033342"/>
    </source>
</evidence>
<evidence type="ECO:0000256" key="6">
    <source>
        <dbReference type="ARBA" id="ARBA00022692"/>
    </source>
</evidence>
<dbReference type="AlphaFoldDB" id="A0A2P8DQN4"/>
<dbReference type="GO" id="GO:0051205">
    <property type="term" value="P:protein insertion into membrane"/>
    <property type="evidence" value="ECO:0007669"/>
    <property type="project" value="TreeGrafter"/>
</dbReference>
<comment type="subunit">
    <text evidence="12">Interacts with the Sec translocase complex via SecD. Specifically interacts with transmembrane segments of nascent integral membrane proteins during membrane integration.</text>
</comment>
<dbReference type="Pfam" id="PF02096">
    <property type="entry name" value="60KD_IMP"/>
    <property type="match status" value="1"/>
</dbReference>
<comment type="subcellular location">
    <subcellularLocation>
        <location evidence="1">Cell membrane</location>
        <topology evidence="1">Multi-pass membrane protein</topology>
    </subcellularLocation>
    <subcellularLocation>
        <location evidence="16">Membrane</location>
        <topology evidence="16">Multi-pass membrane protein</topology>
    </subcellularLocation>
</comment>
<evidence type="ECO:0000256" key="5">
    <source>
        <dbReference type="ARBA" id="ARBA00022475"/>
    </source>
</evidence>
<evidence type="ECO:0000256" key="2">
    <source>
        <dbReference type="ARBA" id="ARBA00010527"/>
    </source>
</evidence>
<evidence type="ECO:0000256" key="3">
    <source>
        <dbReference type="ARBA" id="ARBA00015325"/>
    </source>
</evidence>
<keyword evidence="10" id="KW-0143">Chaperone</keyword>
<evidence type="ECO:0000259" key="18">
    <source>
        <dbReference type="Pfam" id="PF02096"/>
    </source>
</evidence>
<accession>A0A2P8DQN4</accession>